<accession>A0ABU9YF19</accession>
<evidence type="ECO:0000256" key="6">
    <source>
        <dbReference type="SAM" id="Phobius"/>
    </source>
</evidence>
<keyword evidence="2 6" id="KW-0812">Transmembrane</keyword>
<dbReference type="Proteomes" id="UP001413721">
    <property type="component" value="Unassembled WGS sequence"/>
</dbReference>
<protein>
    <submittedName>
        <fullName evidence="8">Sterol desaturase family protein</fullName>
        <ecNumber evidence="8">1.-.-.-</ecNumber>
    </submittedName>
</protein>
<evidence type="ECO:0000313" key="8">
    <source>
        <dbReference type="EMBL" id="MEN2987386.1"/>
    </source>
</evidence>
<dbReference type="RefSeq" id="WP_345931678.1">
    <property type="nucleotide sequence ID" value="NZ_JBBKTV010000001.1"/>
</dbReference>
<evidence type="ECO:0000256" key="1">
    <source>
        <dbReference type="ARBA" id="ARBA00004370"/>
    </source>
</evidence>
<evidence type="ECO:0000256" key="4">
    <source>
        <dbReference type="ARBA" id="ARBA00023136"/>
    </source>
</evidence>
<dbReference type="EC" id="1.-.-.-" evidence="8"/>
<feature type="transmembrane region" description="Helical" evidence="6">
    <location>
        <begin position="151"/>
        <end position="171"/>
    </location>
</feature>
<dbReference type="PANTHER" id="PTHR11863">
    <property type="entry name" value="STEROL DESATURASE"/>
    <property type="match status" value="1"/>
</dbReference>
<dbReference type="EMBL" id="JBBKTW010000001">
    <property type="protein sequence ID" value="MEN2987386.1"/>
    <property type="molecule type" value="Genomic_DNA"/>
</dbReference>
<organism evidence="8 9">
    <name type="scientific">Tistrella arctica</name>
    <dbReference type="NCBI Taxonomy" id="3133430"/>
    <lineage>
        <taxon>Bacteria</taxon>
        <taxon>Pseudomonadati</taxon>
        <taxon>Pseudomonadota</taxon>
        <taxon>Alphaproteobacteria</taxon>
        <taxon>Geminicoccales</taxon>
        <taxon>Geminicoccaceae</taxon>
        <taxon>Tistrella</taxon>
    </lineage>
</organism>
<keyword evidence="9" id="KW-1185">Reference proteome</keyword>
<evidence type="ECO:0000256" key="3">
    <source>
        <dbReference type="ARBA" id="ARBA00022989"/>
    </source>
</evidence>
<feature type="domain" description="Fatty acid hydroxylase" evidence="7">
    <location>
        <begin position="99"/>
        <end position="234"/>
    </location>
</feature>
<comment type="subcellular location">
    <subcellularLocation>
        <location evidence="1">Membrane</location>
    </subcellularLocation>
</comment>
<feature type="region of interest" description="Disordered" evidence="5">
    <location>
        <begin position="274"/>
        <end position="311"/>
    </location>
</feature>
<evidence type="ECO:0000259" key="7">
    <source>
        <dbReference type="Pfam" id="PF04116"/>
    </source>
</evidence>
<comment type="caution">
    <text evidence="8">The sequence shown here is derived from an EMBL/GenBank/DDBJ whole genome shotgun (WGS) entry which is preliminary data.</text>
</comment>
<keyword evidence="4 6" id="KW-0472">Membrane</keyword>
<dbReference type="Pfam" id="PF04116">
    <property type="entry name" value="FA_hydroxylase"/>
    <property type="match status" value="1"/>
</dbReference>
<dbReference type="InterPro" id="IPR006694">
    <property type="entry name" value="Fatty_acid_hydroxylase"/>
</dbReference>
<feature type="transmembrane region" description="Helical" evidence="6">
    <location>
        <begin position="83"/>
        <end position="108"/>
    </location>
</feature>
<keyword evidence="3 6" id="KW-1133">Transmembrane helix</keyword>
<sequence length="311" mass="33408">MMPLSFDIIAAEALIRGSVFALLFAGFALAERRWPRRGHTRALERRRRWVANLGLALADTLVLRLVFPAAAVGAALAAEASGAGLFAVIGLPAWATVPAGFVLLDLAVWAQHLVMHRVPVLWRLHRIHHLDMALDVTSGLRFHPVEILLSMAWKIAVIWLLGVPAIAVLAFEMALNAASLFNHADLNLGATVDRRLARLIATPDWHRVHHSAVRRETDSNYAFFFTLWDRLFGTARPMPAAGHDAMAIGLDDAAAARDGRAGPGTLLLRPFMAPPAGASTTVNPHKAAAVGPEAPDSDPGTPARPLRPGGG</sequence>
<dbReference type="GO" id="GO:0016491">
    <property type="term" value="F:oxidoreductase activity"/>
    <property type="evidence" value="ECO:0007669"/>
    <property type="project" value="UniProtKB-KW"/>
</dbReference>
<proteinExistence type="predicted"/>
<keyword evidence="8" id="KW-0560">Oxidoreductase</keyword>
<name>A0ABU9YF19_9PROT</name>
<reference evidence="8 9" key="1">
    <citation type="submission" date="2024-03" db="EMBL/GenBank/DDBJ databases">
        <title>High-quality draft genome sequencing of Tistrella sp. BH-R2-4.</title>
        <authorList>
            <person name="Dong C."/>
        </authorList>
    </citation>
    <scope>NUCLEOTIDE SEQUENCE [LARGE SCALE GENOMIC DNA]</scope>
    <source>
        <strain evidence="8 9">BH-R2-4</strain>
    </source>
</reference>
<feature type="transmembrane region" description="Helical" evidence="6">
    <location>
        <begin position="50"/>
        <end position="77"/>
    </location>
</feature>
<evidence type="ECO:0000256" key="5">
    <source>
        <dbReference type="SAM" id="MobiDB-lite"/>
    </source>
</evidence>
<dbReference type="InterPro" id="IPR050307">
    <property type="entry name" value="Sterol_Desaturase_Related"/>
</dbReference>
<evidence type="ECO:0000256" key="2">
    <source>
        <dbReference type="ARBA" id="ARBA00022692"/>
    </source>
</evidence>
<gene>
    <name evidence="8" type="ORF">WG926_03660</name>
</gene>
<evidence type="ECO:0000313" key="9">
    <source>
        <dbReference type="Proteomes" id="UP001413721"/>
    </source>
</evidence>
<feature type="transmembrane region" description="Helical" evidence="6">
    <location>
        <begin position="6"/>
        <end position="29"/>
    </location>
</feature>